<evidence type="ECO:0000313" key="2">
    <source>
        <dbReference type="Proteomes" id="UP000679725"/>
    </source>
</evidence>
<name>A0ABM8UM61_9BACT</name>
<dbReference type="EMBL" id="CAJRAU010000002">
    <property type="protein sequence ID" value="CAG5068536.1"/>
    <property type="molecule type" value="Genomic_DNA"/>
</dbReference>
<evidence type="ECO:0000313" key="1">
    <source>
        <dbReference type="EMBL" id="CAG5068536.1"/>
    </source>
</evidence>
<organism evidence="1 2">
    <name type="scientific">Dyadobacter linearis</name>
    <dbReference type="NCBI Taxonomy" id="2823330"/>
    <lineage>
        <taxon>Bacteria</taxon>
        <taxon>Pseudomonadati</taxon>
        <taxon>Bacteroidota</taxon>
        <taxon>Cytophagia</taxon>
        <taxon>Cytophagales</taxon>
        <taxon>Spirosomataceae</taxon>
        <taxon>Dyadobacter</taxon>
    </lineage>
</organism>
<protein>
    <recommendedName>
        <fullName evidence="3">Transposase</fullName>
    </recommendedName>
</protein>
<keyword evidence="2" id="KW-1185">Reference proteome</keyword>
<sequence length="34" mass="4151">MGIYRGFKIEKQAMYLHSFYKFGNLQYLNVLLYT</sequence>
<gene>
    <name evidence="1" type="ORF">DYBT9623_01267</name>
</gene>
<reference evidence="1 2" key="1">
    <citation type="submission" date="2021-04" db="EMBL/GenBank/DDBJ databases">
        <authorList>
            <person name="Rodrigo-Torres L."/>
            <person name="Arahal R. D."/>
            <person name="Lucena T."/>
        </authorList>
    </citation>
    <scope>NUCLEOTIDE SEQUENCE [LARGE SCALE GENOMIC DNA]</scope>
    <source>
        <strain evidence="1 2">CECT 9623</strain>
    </source>
</reference>
<accession>A0ABM8UM61</accession>
<comment type="caution">
    <text evidence="1">The sequence shown here is derived from an EMBL/GenBank/DDBJ whole genome shotgun (WGS) entry which is preliminary data.</text>
</comment>
<dbReference type="Proteomes" id="UP000679725">
    <property type="component" value="Unassembled WGS sequence"/>
</dbReference>
<evidence type="ECO:0008006" key="3">
    <source>
        <dbReference type="Google" id="ProtNLM"/>
    </source>
</evidence>
<proteinExistence type="predicted"/>